<dbReference type="AlphaFoldDB" id="A0AAV7RTN7"/>
<keyword evidence="2" id="KW-1133">Transmembrane helix</keyword>
<organism evidence="3 4">
    <name type="scientific">Pleurodeles waltl</name>
    <name type="common">Iberian ribbed newt</name>
    <dbReference type="NCBI Taxonomy" id="8319"/>
    <lineage>
        <taxon>Eukaryota</taxon>
        <taxon>Metazoa</taxon>
        <taxon>Chordata</taxon>
        <taxon>Craniata</taxon>
        <taxon>Vertebrata</taxon>
        <taxon>Euteleostomi</taxon>
        <taxon>Amphibia</taxon>
        <taxon>Batrachia</taxon>
        <taxon>Caudata</taxon>
        <taxon>Salamandroidea</taxon>
        <taxon>Salamandridae</taxon>
        <taxon>Pleurodelinae</taxon>
        <taxon>Pleurodeles</taxon>
    </lineage>
</organism>
<sequence length="104" mass="12319">MKPRRRNAEAISFHIAFKMCRSSTGSLSSGRARRPRRQKGNVESRSVVMPMPRYSKRWPNRGKRKGRCGRAQRHIQYVIHLCLITTGSLFLHIVFWVREHEIRF</sequence>
<comment type="caution">
    <text evidence="3">The sequence shown here is derived from an EMBL/GenBank/DDBJ whole genome shotgun (WGS) entry which is preliminary data.</text>
</comment>
<evidence type="ECO:0000256" key="1">
    <source>
        <dbReference type="SAM" id="MobiDB-lite"/>
    </source>
</evidence>
<dbReference type="EMBL" id="JANPWB010000009">
    <property type="protein sequence ID" value="KAJ1155664.1"/>
    <property type="molecule type" value="Genomic_DNA"/>
</dbReference>
<name>A0AAV7RTN7_PLEWA</name>
<keyword evidence="2" id="KW-0472">Membrane</keyword>
<gene>
    <name evidence="3" type="ORF">NDU88_008393</name>
</gene>
<dbReference type="Proteomes" id="UP001066276">
    <property type="component" value="Chromosome 5"/>
</dbReference>
<keyword evidence="4" id="KW-1185">Reference proteome</keyword>
<reference evidence="3" key="1">
    <citation type="journal article" date="2022" name="bioRxiv">
        <title>Sequencing and chromosome-scale assembly of the giantPleurodeles waltlgenome.</title>
        <authorList>
            <person name="Brown T."/>
            <person name="Elewa A."/>
            <person name="Iarovenko S."/>
            <person name="Subramanian E."/>
            <person name="Araus A.J."/>
            <person name="Petzold A."/>
            <person name="Susuki M."/>
            <person name="Suzuki K.-i.T."/>
            <person name="Hayashi T."/>
            <person name="Toyoda A."/>
            <person name="Oliveira C."/>
            <person name="Osipova E."/>
            <person name="Leigh N.D."/>
            <person name="Simon A."/>
            <person name="Yun M.H."/>
        </authorList>
    </citation>
    <scope>NUCLEOTIDE SEQUENCE</scope>
    <source>
        <strain evidence="3">20211129_DDA</strain>
        <tissue evidence="3">Liver</tissue>
    </source>
</reference>
<feature type="transmembrane region" description="Helical" evidence="2">
    <location>
        <begin position="77"/>
        <end position="97"/>
    </location>
</feature>
<proteinExistence type="predicted"/>
<keyword evidence="2" id="KW-0812">Transmembrane</keyword>
<feature type="region of interest" description="Disordered" evidence="1">
    <location>
        <begin position="23"/>
        <end position="44"/>
    </location>
</feature>
<evidence type="ECO:0000313" key="4">
    <source>
        <dbReference type="Proteomes" id="UP001066276"/>
    </source>
</evidence>
<evidence type="ECO:0000256" key="2">
    <source>
        <dbReference type="SAM" id="Phobius"/>
    </source>
</evidence>
<evidence type="ECO:0000313" key="3">
    <source>
        <dbReference type="EMBL" id="KAJ1155664.1"/>
    </source>
</evidence>
<protein>
    <submittedName>
        <fullName evidence="3">Uncharacterized protein</fullName>
    </submittedName>
</protein>
<accession>A0AAV7RTN7</accession>